<dbReference type="OrthoDB" id="73846at2759"/>
<dbReference type="InterPro" id="IPR050838">
    <property type="entry name" value="Ketopantoate_reductase"/>
</dbReference>
<feature type="non-terminal residue" evidence="7">
    <location>
        <position position="613"/>
    </location>
</feature>
<dbReference type="Pfam" id="PF02558">
    <property type="entry name" value="ApbA"/>
    <property type="match status" value="1"/>
</dbReference>
<evidence type="ECO:0000256" key="2">
    <source>
        <dbReference type="ARBA" id="ARBA00010490"/>
    </source>
</evidence>
<evidence type="ECO:0000256" key="1">
    <source>
        <dbReference type="ARBA" id="ARBA00007870"/>
    </source>
</evidence>
<evidence type="ECO:0000256" key="4">
    <source>
        <dbReference type="ARBA" id="ARBA00023002"/>
    </source>
</evidence>
<dbReference type="SUPFAM" id="SSF48179">
    <property type="entry name" value="6-phosphogluconate dehydrogenase C-terminal domain-like"/>
    <property type="match status" value="1"/>
</dbReference>
<dbReference type="GO" id="GO:0050661">
    <property type="term" value="F:NADP binding"/>
    <property type="evidence" value="ECO:0007669"/>
    <property type="project" value="TreeGrafter"/>
</dbReference>
<keyword evidence="8" id="KW-1185">Reference proteome</keyword>
<evidence type="ECO:0008006" key="9">
    <source>
        <dbReference type="Google" id="ProtNLM"/>
    </source>
</evidence>
<evidence type="ECO:0000259" key="6">
    <source>
        <dbReference type="Pfam" id="PF08546"/>
    </source>
</evidence>
<dbReference type="GO" id="GO:0003677">
    <property type="term" value="F:DNA binding"/>
    <property type="evidence" value="ECO:0007669"/>
    <property type="project" value="InterPro"/>
</dbReference>
<keyword evidence="3" id="KW-0521">NADP</keyword>
<dbReference type="InterPro" id="IPR036883">
    <property type="entry name" value="PDCD5-like_sf"/>
</dbReference>
<gene>
    <name evidence="7" type="ORF">EPUL_000312</name>
</gene>
<keyword evidence="4" id="KW-0560">Oxidoreductase</keyword>
<dbReference type="InterPro" id="IPR013332">
    <property type="entry name" value="KPR_N"/>
</dbReference>
<dbReference type="InterPro" id="IPR013328">
    <property type="entry name" value="6PGD_dom2"/>
</dbReference>
<dbReference type="GO" id="GO:0005739">
    <property type="term" value="C:mitochondrion"/>
    <property type="evidence" value="ECO:0007669"/>
    <property type="project" value="TreeGrafter"/>
</dbReference>
<feature type="domain" description="Ketopantoate reductase C-terminal" evidence="6">
    <location>
        <begin position="309"/>
        <end position="435"/>
    </location>
</feature>
<dbReference type="Gene3D" id="1.10.8.140">
    <property type="entry name" value="PDCD5-like"/>
    <property type="match status" value="1"/>
</dbReference>
<dbReference type="AlphaFoldDB" id="A0A2S4Q0C6"/>
<evidence type="ECO:0000313" key="7">
    <source>
        <dbReference type="EMBL" id="POS87717.1"/>
    </source>
</evidence>
<comment type="similarity">
    <text evidence="2">Belongs to the PDCD5 family.</text>
</comment>
<dbReference type="STRING" id="225359.A0A2S4Q0C6"/>
<comment type="caution">
    <text evidence="7">The sequence shown here is derived from an EMBL/GenBank/DDBJ whole genome shotgun (WGS) entry which is preliminary data.</text>
</comment>
<dbReference type="SUPFAM" id="SSF46950">
    <property type="entry name" value="Double-stranded DNA-binding domain"/>
    <property type="match status" value="1"/>
</dbReference>
<dbReference type="Pfam" id="PF08546">
    <property type="entry name" value="ApbA_C"/>
    <property type="match status" value="1"/>
</dbReference>
<dbReference type="Gene3D" id="1.10.1040.10">
    <property type="entry name" value="N-(1-d-carboxylethyl)-l-norvaline Dehydrogenase, domain 2"/>
    <property type="match status" value="1"/>
</dbReference>
<evidence type="ECO:0000313" key="8">
    <source>
        <dbReference type="Proteomes" id="UP000237438"/>
    </source>
</evidence>
<dbReference type="InterPro" id="IPR002836">
    <property type="entry name" value="PDCD5-like"/>
</dbReference>
<reference evidence="7 8" key="1">
    <citation type="submission" date="2017-10" db="EMBL/GenBank/DDBJ databases">
        <title>Development of genomic resources for the powdery mildew, Erysiphe pulchra.</title>
        <authorList>
            <person name="Wadl P.A."/>
            <person name="Mack B.M."/>
            <person name="Moore G."/>
            <person name="Beltz S.B."/>
        </authorList>
    </citation>
    <scope>NUCLEOTIDE SEQUENCE [LARGE SCALE GENOMIC DNA]</scope>
    <source>
        <strain evidence="7">Cflorida</strain>
    </source>
</reference>
<dbReference type="GO" id="GO:0008677">
    <property type="term" value="F:2-dehydropantoate 2-reductase activity"/>
    <property type="evidence" value="ECO:0007669"/>
    <property type="project" value="TreeGrafter"/>
</dbReference>
<protein>
    <recommendedName>
        <fullName evidence="9">2-dehydropantoate 2-reductase</fullName>
    </recommendedName>
</protein>
<feature type="domain" description="Ketopantoate reductase N-terminal" evidence="5">
    <location>
        <begin position="75"/>
        <end position="234"/>
    </location>
</feature>
<dbReference type="InterPro" id="IPR013752">
    <property type="entry name" value="KPA_reductase"/>
</dbReference>
<evidence type="ECO:0000259" key="5">
    <source>
        <dbReference type="Pfam" id="PF02558"/>
    </source>
</evidence>
<dbReference type="Pfam" id="PF01984">
    <property type="entry name" value="dsDNA_bind"/>
    <property type="match status" value="1"/>
</dbReference>
<dbReference type="Proteomes" id="UP000237438">
    <property type="component" value="Unassembled WGS sequence"/>
</dbReference>
<dbReference type="InterPro" id="IPR008927">
    <property type="entry name" value="6-PGluconate_DH-like_C_sf"/>
</dbReference>
<dbReference type="PANTHER" id="PTHR43765:SF2">
    <property type="entry name" value="2-DEHYDROPANTOATE 2-REDUCTASE"/>
    <property type="match status" value="1"/>
</dbReference>
<comment type="similarity">
    <text evidence="1">Belongs to the ketopantoate reductase family.</text>
</comment>
<organism evidence="7 8">
    <name type="scientific">Erysiphe pulchra</name>
    <dbReference type="NCBI Taxonomy" id="225359"/>
    <lineage>
        <taxon>Eukaryota</taxon>
        <taxon>Fungi</taxon>
        <taxon>Dikarya</taxon>
        <taxon>Ascomycota</taxon>
        <taxon>Pezizomycotina</taxon>
        <taxon>Leotiomycetes</taxon>
        <taxon>Erysiphales</taxon>
        <taxon>Erysiphaceae</taxon>
        <taxon>Erysiphe</taxon>
    </lineage>
</organism>
<dbReference type="EMBL" id="PEDP01000079">
    <property type="protein sequence ID" value="POS87717.1"/>
    <property type="molecule type" value="Genomic_DNA"/>
</dbReference>
<dbReference type="PANTHER" id="PTHR43765">
    <property type="entry name" value="2-DEHYDROPANTOATE 2-REDUCTASE-RELATED"/>
    <property type="match status" value="1"/>
</dbReference>
<proteinExistence type="inferred from homology"/>
<sequence>MRPKYVLRNLSKKALETKKREKDQLSKRHFISTKTKLCKSSSSFSLTSKLVEEPSAQIGENLISQSSRKLESERIHIIGMGPTGQYLAHNISQLDHAPPITLLMHRPFMIQDWYNEGAAIRILRNNKILTQTGFDVEPSMSFSKPSPFKRNHRNGHVGDVEPTKEPSNNVIDSLIVATACSVTIPALEPIQHRIKPTTTICIIAKGMGIVYKLNKLFFTDVKMRPTYVLGNLSHQLEPTENLFTHIDRGPAELYCSKLPRHYVSMLDSGAIVERTDFSWPPEAKHLVGTLLRVPELNTETLGHKDFHMRQLYNLAICAVIESLAVTFDCANGQLLYNHGVSNLMRSILEEISLIISSLPELRNIKGVEAVFSPESLEKTIIGHLHRSKVMVSPMLVDLRAGKRTAVDFYTGYFIERANMLEIPCPVNQMMYNLFTNLILIDTLSPIDQIKLQTCVCRQNLTMNNKMDDDELAQAGNRNSGQDDSEVQYYPIRSYLYIFYLKKLFLNKFYFYFFEKYRNRNEQEIRNSILAQILEPEAADRLGRVRLVKETRAQEIENRLITLAQSGQLRSKVTEQQLKELLGAVAETKEHEKIVISRRKGQWPDEIDDLEEFM</sequence>
<accession>A0A2S4Q0C6</accession>
<name>A0A2S4Q0C6_9PEZI</name>
<evidence type="ECO:0000256" key="3">
    <source>
        <dbReference type="ARBA" id="ARBA00022857"/>
    </source>
</evidence>